<evidence type="ECO:0000256" key="1">
    <source>
        <dbReference type="SAM" id="MobiDB-lite"/>
    </source>
</evidence>
<accession>M2T3W0</accession>
<feature type="region of interest" description="Disordered" evidence="1">
    <location>
        <begin position="586"/>
        <end position="722"/>
    </location>
</feature>
<dbReference type="RefSeq" id="XP_007700911.1">
    <property type="nucleotide sequence ID" value="XM_007702721.1"/>
</dbReference>
<evidence type="ECO:0000313" key="4">
    <source>
        <dbReference type="Proteomes" id="UP000016934"/>
    </source>
</evidence>
<dbReference type="InterPro" id="IPR052800">
    <property type="entry name" value="DNA_Repair_Helicase_ZGRF1"/>
</dbReference>
<dbReference type="HOGENOM" id="CLU_347164_0_0_1"/>
<feature type="region of interest" description="Disordered" evidence="1">
    <location>
        <begin position="112"/>
        <end position="406"/>
    </location>
</feature>
<keyword evidence="4" id="KW-1185">Reference proteome</keyword>
<dbReference type="KEGG" id="bsc:COCSADRAFT_144515"/>
<dbReference type="eggNOG" id="ENOG502S77U">
    <property type="taxonomic scope" value="Eukaryota"/>
</dbReference>
<feature type="compositionally biased region" description="Polar residues" evidence="1">
    <location>
        <begin position="551"/>
        <end position="567"/>
    </location>
</feature>
<feature type="compositionally biased region" description="Basic and acidic residues" evidence="1">
    <location>
        <begin position="174"/>
        <end position="192"/>
    </location>
</feature>
<feature type="compositionally biased region" description="Polar residues" evidence="1">
    <location>
        <begin position="631"/>
        <end position="644"/>
    </location>
</feature>
<dbReference type="PANTHER" id="PTHR28535">
    <property type="entry name" value="ZINC FINGER GRF-TYPE CONTAINING 1"/>
    <property type="match status" value="1"/>
</dbReference>
<dbReference type="InterPro" id="IPR018838">
    <property type="entry name" value="ZGRF1-like_N"/>
</dbReference>
<organism evidence="3 4">
    <name type="scientific">Cochliobolus sativus (strain ND90Pr / ATCC 201652)</name>
    <name type="common">Common root rot and spot blotch fungus</name>
    <name type="synonym">Bipolaris sorokiniana</name>
    <dbReference type="NCBI Taxonomy" id="665912"/>
    <lineage>
        <taxon>Eukaryota</taxon>
        <taxon>Fungi</taxon>
        <taxon>Dikarya</taxon>
        <taxon>Ascomycota</taxon>
        <taxon>Pezizomycotina</taxon>
        <taxon>Dothideomycetes</taxon>
        <taxon>Pleosporomycetidae</taxon>
        <taxon>Pleosporales</taxon>
        <taxon>Pleosporineae</taxon>
        <taxon>Pleosporaceae</taxon>
        <taxon>Bipolaris</taxon>
    </lineage>
</organism>
<feature type="compositionally biased region" description="Basic and acidic residues" evidence="1">
    <location>
        <begin position="210"/>
        <end position="221"/>
    </location>
</feature>
<dbReference type="AlphaFoldDB" id="M2T3W0"/>
<reference evidence="3 4" key="1">
    <citation type="journal article" date="2012" name="PLoS Pathog.">
        <title>Diverse lifestyles and strategies of plant pathogenesis encoded in the genomes of eighteen Dothideomycetes fungi.</title>
        <authorList>
            <person name="Ohm R.A."/>
            <person name="Feau N."/>
            <person name="Henrissat B."/>
            <person name="Schoch C.L."/>
            <person name="Horwitz B.A."/>
            <person name="Barry K.W."/>
            <person name="Condon B.J."/>
            <person name="Copeland A.C."/>
            <person name="Dhillon B."/>
            <person name="Glaser F."/>
            <person name="Hesse C.N."/>
            <person name="Kosti I."/>
            <person name="LaButti K."/>
            <person name="Lindquist E.A."/>
            <person name="Lucas S."/>
            <person name="Salamov A.A."/>
            <person name="Bradshaw R.E."/>
            <person name="Ciuffetti L."/>
            <person name="Hamelin R.C."/>
            <person name="Kema G.H.J."/>
            <person name="Lawrence C."/>
            <person name="Scott J.A."/>
            <person name="Spatafora J.W."/>
            <person name="Turgeon B.G."/>
            <person name="de Wit P.J.G.M."/>
            <person name="Zhong S."/>
            <person name="Goodwin S.B."/>
            <person name="Grigoriev I.V."/>
        </authorList>
    </citation>
    <scope>NUCLEOTIDE SEQUENCE [LARGE SCALE GENOMIC DNA]</scope>
    <source>
        <strain evidence="4">ND90Pr / ATCC 201652</strain>
    </source>
</reference>
<sequence>MTAPLRHTQHASAIAAIQASQSTAPVAEFRCLFTHDVRRKQKRWQDGFLKFHTFNNRVMVYDQARNFLGDTYYKDSDELHEGDELNLNNGALVEVSEPVGITHTDLASVLGRKSKDLPPAPNPPSQTKPFQRPLSVAPPNAQKAASQLRHKSLNTLLGTPKGPIGKAQPIKSPYEARKEKEKENELAGERAAKRQKTNQAPASWRASSPLHEENVEPKETSPRPSKAVAARKVRQPAKFIPPTATVITIEDEPEPEPHPTIFSDITLPSTPPRAADKREESQAAKIVVPRQPPAQTPKIPKGKVPLPGVWALETPRQPAPPSSPPVSASNRLSNIEFALQPVQVPRKEPSPPPAPSSPPARKARCLRLSTGNKRILTNAGHGAAKRARVSKSPSLPSPSLQEDPEVIHGLMDQQLLVASSPIHTVEQTVSNMAVQTNTIEPRTTKSKTSSANETTEKRPTKKAGKPKAAPKAPSSIQLEPVIPASRDVSSAHTEVSDVQSRTSVTSSRKVPLSTGDILKKTATRTKNQSALTNSKQNSPPLPHNEPLSLSPRPSLTNKGGPLMSTTELAGLLQKPKNLAKALADPIEDGGEIKQADKSSNRAFRRVRSENDAPIPSISEEWEKLNLPKPSSPTTNTANEPTIASTVGVKMRKKKDSGLSALIKKTDPRHKFKRTQSLQVHTNVPPPAAEEEVELPSPVVDLDVGPWSTEAGDLFDWRPPGRH</sequence>
<protein>
    <recommendedName>
        <fullName evidence="2">5'-3' DNA helicase ZGRF1-like N-terminal domain-containing protein</fullName>
    </recommendedName>
</protein>
<reference evidence="4" key="2">
    <citation type="journal article" date="2013" name="PLoS Genet.">
        <title>Comparative genome structure, secondary metabolite, and effector coding capacity across Cochliobolus pathogens.</title>
        <authorList>
            <person name="Condon B.J."/>
            <person name="Leng Y."/>
            <person name="Wu D."/>
            <person name="Bushley K.E."/>
            <person name="Ohm R.A."/>
            <person name="Otillar R."/>
            <person name="Martin J."/>
            <person name="Schackwitz W."/>
            <person name="Grimwood J."/>
            <person name="MohdZainudin N."/>
            <person name="Xue C."/>
            <person name="Wang R."/>
            <person name="Manning V.A."/>
            <person name="Dhillon B."/>
            <person name="Tu Z.J."/>
            <person name="Steffenson B.J."/>
            <person name="Salamov A."/>
            <person name="Sun H."/>
            <person name="Lowry S."/>
            <person name="LaButti K."/>
            <person name="Han J."/>
            <person name="Copeland A."/>
            <person name="Lindquist E."/>
            <person name="Barry K."/>
            <person name="Schmutz J."/>
            <person name="Baker S.E."/>
            <person name="Ciuffetti L.M."/>
            <person name="Grigoriev I.V."/>
            <person name="Zhong S."/>
            <person name="Turgeon B.G."/>
        </authorList>
    </citation>
    <scope>NUCLEOTIDE SEQUENCE [LARGE SCALE GENOMIC DNA]</scope>
    <source>
        <strain evidence="4">ND90Pr / ATCC 201652</strain>
    </source>
</reference>
<proteinExistence type="predicted"/>
<feature type="compositionally biased region" description="Polar residues" evidence="1">
    <location>
        <begin position="487"/>
        <end position="508"/>
    </location>
</feature>
<dbReference type="Pfam" id="PF10382">
    <property type="entry name" value="ZGRF1-like_N"/>
    <property type="match status" value="1"/>
</dbReference>
<dbReference type="OrthoDB" id="6513042at2759"/>
<dbReference type="GeneID" id="19131316"/>
<dbReference type="PANTHER" id="PTHR28535:SF1">
    <property type="entry name" value="PROTEIN ZGRF1"/>
    <property type="match status" value="1"/>
</dbReference>
<feature type="region of interest" description="Disordered" evidence="1">
    <location>
        <begin position="432"/>
        <end position="567"/>
    </location>
</feature>
<dbReference type="GO" id="GO:0035861">
    <property type="term" value="C:site of double-strand break"/>
    <property type="evidence" value="ECO:0007669"/>
    <property type="project" value="TreeGrafter"/>
</dbReference>
<evidence type="ECO:0000259" key="2">
    <source>
        <dbReference type="Pfam" id="PF10382"/>
    </source>
</evidence>
<feature type="compositionally biased region" description="Polar residues" evidence="1">
    <location>
        <begin position="432"/>
        <end position="453"/>
    </location>
</feature>
<dbReference type="OMA" id="FDLFDWR"/>
<name>M2T3W0_COCSN</name>
<dbReference type="GO" id="GO:0005634">
    <property type="term" value="C:nucleus"/>
    <property type="evidence" value="ECO:0007669"/>
    <property type="project" value="TreeGrafter"/>
</dbReference>
<dbReference type="GO" id="GO:0006302">
    <property type="term" value="P:double-strand break repair"/>
    <property type="evidence" value="ECO:0007669"/>
    <property type="project" value="TreeGrafter"/>
</dbReference>
<evidence type="ECO:0000313" key="3">
    <source>
        <dbReference type="EMBL" id="EMD63941.1"/>
    </source>
</evidence>
<dbReference type="Proteomes" id="UP000016934">
    <property type="component" value="Unassembled WGS sequence"/>
</dbReference>
<feature type="compositionally biased region" description="Basic and acidic residues" evidence="1">
    <location>
        <begin position="590"/>
        <end position="599"/>
    </location>
</feature>
<gene>
    <name evidence="3" type="ORF">COCSADRAFT_144515</name>
</gene>
<feature type="compositionally biased region" description="Low complexity" evidence="1">
    <location>
        <begin position="390"/>
        <end position="400"/>
    </location>
</feature>
<feature type="domain" description="5'-3' DNA helicase ZGRF1-like N-terminal" evidence="2">
    <location>
        <begin position="26"/>
        <end position="106"/>
    </location>
</feature>
<feature type="compositionally biased region" description="Polar residues" evidence="1">
    <location>
        <begin position="524"/>
        <end position="538"/>
    </location>
</feature>
<dbReference type="EMBL" id="KB445644">
    <property type="protein sequence ID" value="EMD63941.1"/>
    <property type="molecule type" value="Genomic_DNA"/>
</dbReference>